<gene>
    <name evidence="2" type="ORF">A5866_001180</name>
</gene>
<name>A0ABZ2T950_9ENTE</name>
<feature type="transmembrane region" description="Helical" evidence="1">
    <location>
        <begin position="15"/>
        <end position="37"/>
    </location>
</feature>
<keyword evidence="1" id="KW-0812">Transmembrane</keyword>
<keyword evidence="3" id="KW-1185">Reference proteome</keyword>
<evidence type="ECO:0000313" key="2">
    <source>
        <dbReference type="EMBL" id="WYJ86102.1"/>
    </source>
</evidence>
<dbReference type="EMBL" id="CP147248">
    <property type="protein sequence ID" value="WYJ86102.1"/>
    <property type="molecule type" value="Genomic_DNA"/>
</dbReference>
<proteinExistence type="predicted"/>
<evidence type="ECO:0000313" key="3">
    <source>
        <dbReference type="Proteomes" id="UP000195080"/>
    </source>
</evidence>
<reference evidence="3" key="1">
    <citation type="submission" date="2017-05" db="EMBL/GenBank/DDBJ databases">
        <title>The Genome Sequence of EEnterococcus faecalis 9F2_4866.</title>
        <authorList>
            <consortium name="The Broad Institute Genomics Platform"/>
            <consortium name="The Broad Institute Genomic Center for Infectious Diseases"/>
            <person name="Earl A."/>
            <person name="Manson A."/>
            <person name="Schwartman J."/>
            <person name="Gilmore M."/>
            <person name="Abouelleil A."/>
            <person name="Cao P."/>
            <person name="Chapman S."/>
            <person name="Cusick C."/>
            <person name="Shea T."/>
            <person name="Young S."/>
            <person name="Neafsey D."/>
            <person name="Nusbaum C."/>
            <person name="Birren B."/>
        </authorList>
    </citation>
    <scope>NUCLEOTIDE SEQUENCE [LARGE SCALE GENOMIC DNA]</scope>
    <source>
        <strain evidence="3">12C11_DIV0727</strain>
    </source>
</reference>
<keyword evidence="1" id="KW-1133">Transmembrane helix</keyword>
<protein>
    <submittedName>
        <fullName evidence="2">Uncharacterized protein</fullName>
    </submittedName>
</protein>
<dbReference type="Proteomes" id="UP000195080">
    <property type="component" value="Chromosome"/>
</dbReference>
<accession>A0ABZ2T950</accession>
<dbReference type="RefSeq" id="WP_339099751.1">
    <property type="nucleotide sequence ID" value="NZ_CP147248.1"/>
</dbReference>
<evidence type="ECO:0000256" key="1">
    <source>
        <dbReference type="SAM" id="Phobius"/>
    </source>
</evidence>
<sequence>MIHLFNFYHEKSKKFFFSSLLLILISYFAKYVFQWIMPESQWERLPL</sequence>
<keyword evidence="1" id="KW-0472">Membrane</keyword>
<organism evidence="2 3">
    <name type="scientific">Candidatus Enterococcus lemimoniae</name>
    <dbReference type="NCBI Taxonomy" id="1834167"/>
    <lineage>
        <taxon>Bacteria</taxon>
        <taxon>Bacillati</taxon>
        <taxon>Bacillota</taxon>
        <taxon>Bacilli</taxon>
        <taxon>Lactobacillales</taxon>
        <taxon>Enterococcaceae</taxon>
        <taxon>Enterococcus</taxon>
    </lineage>
</organism>